<dbReference type="SUPFAM" id="SSF81383">
    <property type="entry name" value="F-box domain"/>
    <property type="match status" value="1"/>
</dbReference>
<sequence length="619" mass="69833">MAQSSVQTKTPTSSPDDPPRKLFLLDMPVEVVERVFKHLDRKELKNVALCSSSTRNIVYPMLHDTLMLKFHHQEPINKNNCGLLPKFVENILSVVSTETLSLYQHLKTTSTFETHRRIRPSTPGSAYYKTITTRKPMTPMDDVMLRLVLQRLQKNQLLTIKFGSSTSIRTLGLILKSQKQITELSLGDFGSYSDLTEGYSIHPSFFGPTEIRLTTLEVGNLLQEATGTILKIIHQSSATLKRLRIGNPHHQIVPRFPPWKATTQDFYLGIVDRLPFVEIQFAALVQLHIVHDRQFSSFADILGEIVTGCTKLTRVRLSGCTGTLKFVRRLETAGARIEALQICQCNPENPSDPEVAEPIGWSDEEDSGSCVSRGYTLPYMSTLHTLQLTGYSHPDDDLPETYSFVNRQQIQSLWVGCQLPERDPFKCASTSALLKHSKLTDMVFLRSDNWQLLRELAIPNPGSLIVDLLFLKSLRALRLLKWQPTPPESRRFTTTQRQDVDITRKMNALLDDHFSDSPTARPPSVKLIIVDRSCCNNYCNRLASPQPCYLAVGVHVEQSCEGEKATKVSLYRPIMKNLDPDAALHVCLLFGCSTYMLAPGPPSPERFWEDKYAFAKGSS</sequence>
<evidence type="ECO:0000313" key="3">
    <source>
        <dbReference type="EMBL" id="KAK6500934.1"/>
    </source>
</evidence>
<dbReference type="PROSITE" id="PS50181">
    <property type="entry name" value="FBOX"/>
    <property type="match status" value="1"/>
</dbReference>
<comment type="caution">
    <text evidence="3">The sequence shown here is derived from an EMBL/GenBank/DDBJ whole genome shotgun (WGS) entry which is preliminary data.</text>
</comment>
<gene>
    <name evidence="3" type="ORF">TWF506_003692</name>
</gene>
<evidence type="ECO:0000259" key="2">
    <source>
        <dbReference type="PROSITE" id="PS50181"/>
    </source>
</evidence>
<dbReference type="CDD" id="cd09917">
    <property type="entry name" value="F-box_SF"/>
    <property type="match status" value="1"/>
</dbReference>
<reference evidence="3 4" key="1">
    <citation type="submission" date="2019-10" db="EMBL/GenBank/DDBJ databases">
        <authorList>
            <person name="Palmer J.M."/>
        </authorList>
    </citation>
    <scope>NUCLEOTIDE SEQUENCE [LARGE SCALE GENOMIC DNA]</scope>
    <source>
        <strain evidence="3 4">TWF506</strain>
    </source>
</reference>
<dbReference type="InterPro" id="IPR036047">
    <property type="entry name" value="F-box-like_dom_sf"/>
</dbReference>
<protein>
    <recommendedName>
        <fullName evidence="2">F-box domain-containing protein</fullName>
    </recommendedName>
</protein>
<keyword evidence="4" id="KW-1185">Reference proteome</keyword>
<accession>A0AAN8NLM8</accession>
<dbReference type="Pfam" id="PF00646">
    <property type="entry name" value="F-box"/>
    <property type="match status" value="1"/>
</dbReference>
<feature type="region of interest" description="Disordered" evidence="1">
    <location>
        <begin position="1"/>
        <end position="20"/>
    </location>
</feature>
<feature type="domain" description="F-box" evidence="2">
    <location>
        <begin position="21"/>
        <end position="70"/>
    </location>
</feature>
<organism evidence="3 4">
    <name type="scientific">Arthrobotrys conoides</name>
    <dbReference type="NCBI Taxonomy" id="74498"/>
    <lineage>
        <taxon>Eukaryota</taxon>
        <taxon>Fungi</taxon>
        <taxon>Dikarya</taxon>
        <taxon>Ascomycota</taxon>
        <taxon>Pezizomycotina</taxon>
        <taxon>Orbiliomycetes</taxon>
        <taxon>Orbiliales</taxon>
        <taxon>Orbiliaceae</taxon>
        <taxon>Arthrobotrys</taxon>
    </lineage>
</organism>
<name>A0AAN8NLM8_9PEZI</name>
<evidence type="ECO:0000313" key="4">
    <source>
        <dbReference type="Proteomes" id="UP001307849"/>
    </source>
</evidence>
<dbReference type="EMBL" id="JAVHJM010000012">
    <property type="protein sequence ID" value="KAK6500934.1"/>
    <property type="molecule type" value="Genomic_DNA"/>
</dbReference>
<dbReference type="AlphaFoldDB" id="A0AAN8NLM8"/>
<dbReference type="InterPro" id="IPR001810">
    <property type="entry name" value="F-box_dom"/>
</dbReference>
<evidence type="ECO:0000256" key="1">
    <source>
        <dbReference type="SAM" id="MobiDB-lite"/>
    </source>
</evidence>
<proteinExistence type="predicted"/>
<dbReference type="Proteomes" id="UP001307849">
    <property type="component" value="Unassembled WGS sequence"/>
</dbReference>